<dbReference type="PRINTS" id="PR00131">
    <property type="entry name" value="GLHYDRLASE1"/>
</dbReference>
<evidence type="ECO:0000313" key="2">
    <source>
        <dbReference type="EMBL" id="STV11695.1"/>
    </source>
</evidence>
<dbReference type="AlphaFoldDB" id="A0A378AL91"/>
<evidence type="ECO:0000313" key="3">
    <source>
        <dbReference type="Proteomes" id="UP000254487"/>
    </source>
</evidence>
<keyword evidence="2" id="KW-0378">Hydrolase</keyword>
<reference evidence="2 3" key="1">
    <citation type="submission" date="2018-06" db="EMBL/GenBank/DDBJ databases">
        <authorList>
            <consortium name="Pathogen Informatics"/>
            <person name="Doyle S."/>
        </authorList>
    </citation>
    <scope>NUCLEOTIDE SEQUENCE [LARGE SCALE GENOMIC DNA]</scope>
    <source>
        <strain evidence="2 3">NCTC10313</strain>
    </source>
</reference>
<gene>
    <name evidence="2" type="primary">gmuD_4</name>
    <name evidence="2" type="ORF">NCTC10313_05794</name>
</gene>
<dbReference type="EC" id="3.2.1.86" evidence="2"/>
<dbReference type="InterPro" id="IPR017853">
    <property type="entry name" value="GH"/>
</dbReference>
<dbReference type="Pfam" id="PF00232">
    <property type="entry name" value="Glyco_hydro_1"/>
    <property type="match status" value="1"/>
</dbReference>
<dbReference type="InterPro" id="IPR001360">
    <property type="entry name" value="Glyco_hydro_1"/>
</dbReference>
<dbReference type="EMBL" id="UGLW01000003">
    <property type="protein sequence ID" value="STV11695.1"/>
    <property type="molecule type" value="Genomic_DNA"/>
</dbReference>
<dbReference type="PANTHER" id="PTHR10353">
    <property type="entry name" value="GLYCOSYL HYDROLASE"/>
    <property type="match status" value="1"/>
</dbReference>
<dbReference type="Gene3D" id="3.20.20.80">
    <property type="entry name" value="Glycosidases"/>
    <property type="match status" value="1"/>
</dbReference>
<dbReference type="GO" id="GO:0016052">
    <property type="term" value="P:carbohydrate catabolic process"/>
    <property type="evidence" value="ECO:0007669"/>
    <property type="project" value="TreeGrafter"/>
</dbReference>
<evidence type="ECO:0000256" key="1">
    <source>
        <dbReference type="RuleBase" id="RU003690"/>
    </source>
</evidence>
<dbReference type="SUPFAM" id="SSF51445">
    <property type="entry name" value="(Trans)glycosidases"/>
    <property type="match status" value="1"/>
</dbReference>
<sequence length="149" mass="17487">MNASRGWEIYPQIIFDMAMRIKNDYRNIPWFVAESGMGVENEGQFRNREGVIDDSYRIRFISEHLWHTLRAREAGANCQGYMLWAFTDNVSPMNAFKNRYGLIEIDLQKPSRPATPKPRRTGFVNWANGVNWCWISMMNTASRGQYLLR</sequence>
<accession>A0A378AL91</accession>
<dbReference type="GO" id="GO:0008706">
    <property type="term" value="F:6-phospho-beta-glucosidase activity"/>
    <property type="evidence" value="ECO:0007669"/>
    <property type="project" value="UniProtKB-EC"/>
</dbReference>
<proteinExistence type="inferred from homology"/>
<dbReference type="GO" id="GO:0005829">
    <property type="term" value="C:cytosol"/>
    <property type="evidence" value="ECO:0007669"/>
    <property type="project" value="TreeGrafter"/>
</dbReference>
<dbReference type="PANTHER" id="PTHR10353:SF139">
    <property type="entry name" value="6-PHOSPHO-BETA-GLUCOSIDASE GMUD"/>
    <property type="match status" value="1"/>
</dbReference>
<comment type="similarity">
    <text evidence="1">Belongs to the glycosyl hydrolase 1 family.</text>
</comment>
<organism evidence="2 3">
    <name type="scientific">Klebsiella pneumoniae subsp. ozaenae</name>
    <dbReference type="NCBI Taxonomy" id="574"/>
    <lineage>
        <taxon>Bacteria</taxon>
        <taxon>Pseudomonadati</taxon>
        <taxon>Pseudomonadota</taxon>
        <taxon>Gammaproteobacteria</taxon>
        <taxon>Enterobacterales</taxon>
        <taxon>Enterobacteriaceae</taxon>
        <taxon>Klebsiella/Raoultella group</taxon>
        <taxon>Klebsiella</taxon>
        <taxon>Klebsiella pneumoniae complex</taxon>
    </lineage>
</organism>
<protein>
    <submittedName>
        <fullName evidence="2">Beta-glucosidase</fullName>
        <ecNumber evidence="2">3.2.1.86</ecNumber>
    </submittedName>
</protein>
<name>A0A378AL91_KLEPO</name>
<dbReference type="Proteomes" id="UP000254487">
    <property type="component" value="Unassembled WGS sequence"/>
</dbReference>
<keyword evidence="2" id="KW-0326">Glycosidase</keyword>